<gene>
    <name evidence="4" type="ORF">BD410DRAFT_739310</name>
</gene>
<dbReference type="EMBL" id="ML170158">
    <property type="protein sequence ID" value="TDL27967.1"/>
    <property type="molecule type" value="Genomic_DNA"/>
</dbReference>
<keyword evidence="5" id="KW-1185">Reference proteome</keyword>
<dbReference type="Pfam" id="PF20231">
    <property type="entry name" value="DUF6589"/>
    <property type="match status" value="1"/>
</dbReference>
<feature type="region of interest" description="Disordered" evidence="2">
    <location>
        <begin position="1"/>
        <end position="36"/>
    </location>
</feature>
<dbReference type="STRING" id="50990.A0A4Y7QJX0"/>
<dbReference type="OrthoDB" id="5424058at2759"/>
<organism evidence="4 5">
    <name type="scientific">Rickenella mellea</name>
    <dbReference type="NCBI Taxonomy" id="50990"/>
    <lineage>
        <taxon>Eukaryota</taxon>
        <taxon>Fungi</taxon>
        <taxon>Dikarya</taxon>
        <taxon>Basidiomycota</taxon>
        <taxon>Agaricomycotina</taxon>
        <taxon>Agaricomycetes</taxon>
        <taxon>Hymenochaetales</taxon>
        <taxon>Rickenellaceae</taxon>
        <taxon>Rickenella</taxon>
    </lineage>
</organism>
<protein>
    <recommendedName>
        <fullName evidence="3">DUF6589 domain-containing protein</fullName>
    </recommendedName>
</protein>
<feature type="coiled-coil region" evidence="1">
    <location>
        <begin position="44"/>
        <end position="76"/>
    </location>
</feature>
<evidence type="ECO:0000313" key="5">
    <source>
        <dbReference type="Proteomes" id="UP000294933"/>
    </source>
</evidence>
<evidence type="ECO:0000313" key="4">
    <source>
        <dbReference type="EMBL" id="TDL27967.1"/>
    </source>
</evidence>
<evidence type="ECO:0000256" key="1">
    <source>
        <dbReference type="SAM" id="Coils"/>
    </source>
</evidence>
<evidence type="ECO:0000259" key="3">
    <source>
        <dbReference type="Pfam" id="PF20231"/>
    </source>
</evidence>
<feature type="compositionally biased region" description="Basic and acidic residues" evidence="2">
    <location>
        <begin position="1"/>
        <end position="17"/>
    </location>
</feature>
<dbReference type="InterPro" id="IPR046496">
    <property type="entry name" value="DUF6589"/>
</dbReference>
<reference evidence="4 5" key="1">
    <citation type="submission" date="2018-06" db="EMBL/GenBank/DDBJ databases">
        <title>A transcriptomic atlas of mushroom development highlights an independent origin of complex multicellularity.</title>
        <authorList>
            <consortium name="DOE Joint Genome Institute"/>
            <person name="Krizsan K."/>
            <person name="Almasi E."/>
            <person name="Merenyi Z."/>
            <person name="Sahu N."/>
            <person name="Viragh M."/>
            <person name="Koszo T."/>
            <person name="Mondo S."/>
            <person name="Kiss B."/>
            <person name="Balint B."/>
            <person name="Kues U."/>
            <person name="Barry K."/>
            <person name="Hegedus J.C."/>
            <person name="Henrissat B."/>
            <person name="Johnson J."/>
            <person name="Lipzen A."/>
            <person name="Ohm R."/>
            <person name="Nagy I."/>
            <person name="Pangilinan J."/>
            <person name="Yan J."/>
            <person name="Xiong Y."/>
            <person name="Grigoriev I.V."/>
            <person name="Hibbett D.S."/>
            <person name="Nagy L.G."/>
        </authorList>
    </citation>
    <scope>NUCLEOTIDE SEQUENCE [LARGE SCALE GENOMIC DNA]</scope>
    <source>
        <strain evidence="4 5">SZMC22713</strain>
    </source>
</reference>
<feature type="domain" description="DUF6589" evidence="3">
    <location>
        <begin position="361"/>
        <end position="768"/>
    </location>
</feature>
<accession>A0A4Y7QJX0</accession>
<name>A0A4Y7QJX0_9AGAM</name>
<dbReference type="VEuPathDB" id="FungiDB:BD410DRAFT_739310"/>
<proteinExistence type="predicted"/>
<dbReference type="AlphaFoldDB" id="A0A4Y7QJX0"/>
<evidence type="ECO:0000256" key="2">
    <source>
        <dbReference type="SAM" id="MobiDB-lite"/>
    </source>
</evidence>
<sequence>MPRAKRGLDGEQDKENSFVHVPFNPHPSPKRPRRVGRALTNVQIEEERARITAANAERTQQEAAAAAEIAKQQAQERSLASEAETQAKVGHILDTVKAQGMTVEEFWTSFFTSRDQHQSAWASRTLVHGGAKMLENMVDKQPEVLMEAIHNATLPDFANEGQKLAEELHPDRDKNLSSFLKNWSLSSITEKAQRVAPRFWEILRRVSQKDPADVEQSRRDPSLFFGTVNGMVAQVRNERASGLGSMACMYLLACGATRSVFDVLNHAGFTCSYSKAIRDLKTLATERLQKLRLLVKHRAFMIVWDNLNIPFRVAEQRHDSKDSFENGTTATLIPLYGVEYGELKLDMNPIRNSRRPIFDYQPSDMRPSLEQVEDLERAWTFHIQDIFYDYFPSLRERFKAEISPAPSKLPIPLHKTENYPLPAMKIDESSLDGTLSVIDTIITKTLQMSEDDITNHGIVICAGDQLTISLIDKAAAARRDDGNLLDKICRWICAQLGLFHVKLAACRMLANEYWGKPNGKALWSLWKLNTLLRRKPITVGWKAKKVPPFRPTWELMIKLVLPAHILDGFRIHCPSESLEAWVKNVRSAEEVREVALKVQADLVSRRRVYMLRKHKDSERDVPLENIILFNCDALILREFAHAIKRGDIGSVVVVLSHWMVEFRGVGSMPKYADALFELLGQLKRMDEKKRNAFMMNWLVNLTGHAGGFKEVDLLQGHQNFWAKVIYNARGSNRSWDWLSMVSLSIYTLRDVIHNFQREYKTPHNGKSHTSPDARKDIDEVRNYLRDNTLQTYTPQRLHNDDTIPARNLFALGAAYSDTASAFKNFRFDNRQARNMGFATPVNTVPVNDDDEENCEEACDDYLWDAVDEITMDDLSMDGEEWGEGQDMADVVNAMQELIHDL</sequence>
<keyword evidence="1" id="KW-0175">Coiled coil</keyword>
<dbReference type="Proteomes" id="UP000294933">
    <property type="component" value="Unassembled WGS sequence"/>
</dbReference>